<feature type="domain" description="Methyltransferase" evidence="1">
    <location>
        <begin position="40"/>
        <end position="150"/>
    </location>
</feature>
<dbReference type="SUPFAM" id="SSF53335">
    <property type="entry name" value="S-adenosyl-L-methionine-dependent methyltransferases"/>
    <property type="match status" value="1"/>
</dbReference>
<evidence type="ECO:0000259" key="1">
    <source>
        <dbReference type="Pfam" id="PF13847"/>
    </source>
</evidence>
<dbReference type="InterPro" id="IPR029063">
    <property type="entry name" value="SAM-dependent_MTases_sf"/>
</dbReference>
<accession>A0A2S6EVC0</accession>
<dbReference type="EMBL" id="PQWY01000019">
    <property type="protein sequence ID" value="PPK29132.1"/>
    <property type="molecule type" value="Genomic_DNA"/>
</dbReference>
<dbReference type="OrthoDB" id="9791837at2"/>
<keyword evidence="2" id="KW-0489">Methyltransferase</keyword>
<dbReference type="Proteomes" id="UP000239239">
    <property type="component" value="Unassembled WGS sequence"/>
</dbReference>
<name>A0A2S6EVC0_LEGPN</name>
<gene>
    <name evidence="2" type="ORF">C3928_14245</name>
</gene>
<dbReference type="Pfam" id="PF13847">
    <property type="entry name" value="Methyltransf_31"/>
    <property type="match status" value="1"/>
</dbReference>
<protein>
    <submittedName>
        <fullName evidence="2">Class I SAM-dependent methyltransferase</fullName>
    </submittedName>
</protein>
<dbReference type="PANTHER" id="PTHR43861">
    <property type="entry name" value="TRANS-ACONITATE 2-METHYLTRANSFERASE-RELATED"/>
    <property type="match status" value="1"/>
</dbReference>
<dbReference type="GO" id="GO:0032259">
    <property type="term" value="P:methylation"/>
    <property type="evidence" value="ECO:0007669"/>
    <property type="project" value="UniProtKB-KW"/>
</dbReference>
<dbReference type="RefSeq" id="WP_027229047.1">
    <property type="nucleotide sequence ID" value="NZ_CP017601.1"/>
</dbReference>
<dbReference type="AlphaFoldDB" id="A0A2S6EVC0"/>
<evidence type="ECO:0000313" key="3">
    <source>
        <dbReference type="Proteomes" id="UP000239239"/>
    </source>
</evidence>
<evidence type="ECO:0000313" key="2">
    <source>
        <dbReference type="EMBL" id="PPK29132.1"/>
    </source>
</evidence>
<comment type="caution">
    <text evidence="2">The sequence shown here is derived from an EMBL/GenBank/DDBJ whole genome shotgun (WGS) entry which is preliminary data.</text>
</comment>
<dbReference type="InterPro" id="IPR025714">
    <property type="entry name" value="Methyltranfer_dom"/>
</dbReference>
<reference evidence="2 3" key="1">
    <citation type="submission" date="2018-02" db="EMBL/GenBank/DDBJ databases">
        <title>Draft genome sequences of four Legionella pneumophila clinical strains isolated in Ontario.</title>
        <authorList>
            <person name="Fortuna A."/>
            <person name="Ramnarine R."/>
            <person name="Li A."/>
            <person name="Frantz C."/>
            <person name="Mallo G."/>
        </authorList>
    </citation>
    <scope>NUCLEOTIDE SEQUENCE [LARGE SCALE GENOMIC DNA]</scope>
    <source>
        <strain evidence="2 3">LG61</strain>
    </source>
</reference>
<organism evidence="2 3">
    <name type="scientific">Legionella pneumophila</name>
    <dbReference type="NCBI Taxonomy" id="446"/>
    <lineage>
        <taxon>Bacteria</taxon>
        <taxon>Pseudomonadati</taxon>
        <taxon>Pseudomonadota</taxon>
        <taxon>Gammaproteobacteria</taxon>
        <taxon>Legionellales</taxon>
        <taxon>Legionellaceae</taxon>
        <taxon>Legionella</taxon>
    </lineage>
</organism>
<dbReference type="CDD" id="cd02440">
    <property type="entry name" value="AdoMet_MTases"/>
    <property type="match status" value="1"/>
</dbReference>
<proteinExistence type="predicted"/>
<keyword evidence="2" id="KW-0808">Transferase</keyword>
<dbReference type="GO" id="GO:0008168">
    <property type="term" value="F:methyltransferase activity"/>
    <property type="evidence" value="ECO:0007669"/>
    <property type="project" value="UniProtKB-KW"/>
</dbReference>
<sequence length="266" mass="30584">MTSTYILNTNDKARERLSLQHQLYAKSSLDLLAEIGFPRKMTALEIGCGSGDMTLELAKLIGPEGTLLTMDLSPDQLDYTQQRTRAYSNIRFKLWDVNHLSDLGEKFDLIYCRMVLHHVADARSVILQMKNCLNSGGFIVCEEPSLFDSTFCSPPSPSYDQFTQWAKSCFSKSNRDFQVAHRLEQEFSSCGFEIEHCSLFQPLLRTNKEKLIYSMALDDLTPRLLELGIAKREEIEQLHDELEDLAKTNSTMCWIRMHRIIAKRNE</sequence>
<dbReference type="Gene3D" id="3.40.50.150">
    <property type="entry name" value="Vaccinia Virus protein VP39"/>
    <property type="match status" value="1"/>
</dbReference>